<sequence length="123" mass="13256">MSFAGHHAFFWACLLALAVVTTEGAAATLSGAVYCGFHDDLACMLACAIGSLVAKHVMARDQLVRAERLLRPDRLGDSCLLGRDTCCPLLCPFPRLSRANADAFFDCTGLPHGRGLRHDVMHV</sequence>
<evidence type="ECO:0000313" key="3">
    <source>
        <dbReference type="Proteomes" id="UP001189429"/>
    </source>
</evidence>
<proteinExistence type="predicted"/>
<reference evidence="2" key="1">
    <citation type="submission" date="2023-10" db="EMBL/GenBank/DDBJ databases">
        <authorList>
            <person name="Chen Y."/>
            <person name="Shah S."/>
            <person name="Dougan E. K."/>
            <person name="Thang M."/>
            <person name="Chan C."/>
        </authorList>
    </citation>
    <scope>NUCLEOTIDE SEQUENCE [LARGE SCALE GENOMIC DNA]</scope>
</reference>
<evidence type="ECO:0000313" key="2">
    <source>
        <dbReference type="EMBL" id="CAK0823139.1"/>
    </source>
</evidence>
<feature type="signal peptide" evidence="1">
    <location>
        <begin position="1"/>
        <end position="24"/>
    </location>
</feature>
<dbReference type="Proteomes" id="UP001189429">
    <property type="component" value="Unassembled WGS sequence"/>
</dbReference>
<protein>
    <submittedName>
        <fullName evidence="2">Uncharacterized protein</fullName>
    </submittedName>
</protein>
<name>A0ABN9RVI4_9DINO</name>
<organism evidence="2 3">
    <name type="scientific">Prorocentrum cordatum</name>
    <dbReference type="NCBI Taxonomy" id="2364126"/>
    <lineage>
        <taxon>Eukaryota</taxon>
        <taxon>Sar</taxon>
        <taxon>Alveolata</taxon>
        <taxon>Dinophyceae</taxon>
        <taxon>Prorocentrales</taxon>
        <taxon>Prorocentraceae</taxon>
        <taxon>Prorocentrum</taxon>
    </lineage>
</organism>
<feature type="chain" id="PRO_5047205978" evidence="1">
    <location>
        <begin position="25"/>
        <end position="123"/>
    </location>
</feature>
<keyword evidence="3" id="KW-1185">Reference proteome</keyword>
<evidence type="ECO:0000256" key="1">
    <source>
        <dbReference type="SAM" id="SignalP"/>
    </source>
</evidence>
<comment type="caution">
    <text evidence="2">The sequence shown here is derived from an EMBL/GenBank/DDBJ whole genome shotgun (WGS) entry which is preliminary data.</text>
</comment>
<keyword evidence="1" id="KW-0732">Signal</keyword>
<gene>
    <name evidence="2" type="ORF">PCOR1329_LOCUS23973</name>
</gene>
<accession>A0ABN9RVI4</accession>
<dbReference type="EMBL" id="CAUYUJ010008191">
    <property type="protein sequence ID" value="CAK0823139.1"/>
    <property type="molecule type" value="Genomic_DNA"/>
</dbReference>